<organism evidence="2 3">
    <name type="scientific">Ignelater luminosus</name>
    <name type="common">Cucubano</name>
    <name type="synonym">Pyrophorus luminosus</name>
    <dbReference type="NCBI Taxonomy" id="2038154"/>
    <lineage>
        <taxon>Eukaryota</taxon>
        <taxon>Metazoa</taxon>
        <taxon>Ecdysozoa</taxon>
        <taxon>Arthropoda</taxon>
        <taxon>Hexapoda</taxon>
        <taxon>Insecta</taxon>
        <taxon>Pterygota</taxon>
        <taxon>Neoptera</taxon>
        <taxon>Endopterygota</taxon>
        <taxon>Coleoptera</taxon>
        <taxon>Polyphaga</taxon>
        <taxon>Elateriformia</taxon>
        <taxon>Elateroidea</taxon>
        <taxon>Elateridae</taxon>
        <taxon>Agrypninae</taxon>
        <taxon>Pyrophorini</taxon>
        <taxon>Ignelater</taxon>
    </lineage>
</organism>
<sequence>MNASKSSMSVMFTAVGDESILPPYVVYKAEHLYSTWTTGGPKSTVYNRTPNGWFTMPVFEDYFRLLVLPYFDKDKVEVMIGDNLASHVSRWVIQQCTQNNIRFVLLPPNSTGLIQPLDIAYFKPVKTKWANVLENWKQHNRGAITKDRFPSL</sequence>
<dbReference type="InterPro" id="IPR050863">
    <property type="entry name" value="CenT-Element_Derived"/>
</dbReference>
<proteinExistence type="predicted"/>
<feature type="domain" description="DDE-1" evidence="1">
    <location>
        <begin position="7"/>
        <end position="141"/>
    </location>
</feature>
<dbReference type="InterPro" id="IPR004875">
    <property type="entry name" value="DDE_SF_endonuclease_dom"/>
</dbReference>
<evidence type="ECO:0000313" key="2">
    <source>
        <dbReference type="EMBL" id="KAF2888284.1"/>
    </source>
</evidence>
<dbReference type="EMBL" id="VTPC01078526">
    <property type="protein sequence ID" value="KAF2888284.1"/>
    <property type="molecule type" value="Genomic_DNA"/>
</dbReference>
<name>A0A8K0G6X0_IGNLU</name>
<dbReference type="GO" id="GO:0005634">
    <property type="term" value="C:nucleus"/>
    <property type="evidence" value="ECO:0007669"/>
    <property type="project" value="TreeGrafter"/>
</dbReference>
<gene>
    <name evidence="2" type="ORF">ILUMI_17888</name>
</gene>
<dbReference type="Pfam" id="PF03184">
    <property type="entry name" value="DDE_1"/>
    <property type="match status" value="1"/>
</dbReference>
<dbReference type="GO" id="GO:0003677">
    <property type="term" value="F:DNA binding"/>
    <property type="evidence" value="ECO:0007669"/>
    <property type="project" value="TreeGrafter"/>
</dbReference>
<keyword evidence="3" id="KW-1185">Reference proteome</keyword>
<dbReference type="OrthoDB" id="8194272at2759"/>
<dbReference type="Gene3D" id="3.30.420.10">
    <property type="entry name" value="Ribonuclease H-like superfamily/Ribonuclease H"/>
    <property type="match status" value="1"/>
</dbReference>
<feature type="non-terminal residue" evidence="2">
    <location>
        <position position="152"/>
    </location>
</feature>
<dbReference type="PANTHER" id="PTHR19303">
    <property type="entry name" value="TRANSPOSON"/>
    <property type="match status" value="1"/>
</dbReference>
<comment type="caution">
    <text evidence="2">The sequence shown here is derived from an EMBL/GenBank/DDBJ whole genome shotgun (WGS) entry which is preliminary data.</text>
</comment>
<evidence type="ECO:0000313" key="3">
    <source>
        <dbReference type="Proteomes" id="UP000801492"/>
    </source>
</evidence>
<dbReference type="PANTHER" id="PTHR19303:SF74">
    <property type="entry name" value="POGO TRANSPOSABLE ELEMENT WITH KRAB DOMAIN"/>
    <property type="match status" value="1"/>
</dbReference>
<evidence type="ECO:0000259" key="1">
    <source>
        <dbReference type="Pfam" id="PF03184"/>
    </source>
</evidence>
<dbReference type="Proteomes" id="UP000801492">
    <property type="component" value="Unassembled WGS sequence"/>
</dbReference>
<protein>
    <recommendedName>
        <fullName evidence="1">DDE-1 domain-containing protein</fullName>
    </recommendedName>
</protein>
<dbReference type="InterPro" id="IPR036397">
    <property type="entry name" value="RNaseH_sf"/>
</dbReference>
<dbReference type="AlphaFoldDB" id="A0A8K0G6X0"/>
<reference evidence="2" key="1">
    <citation type="submission" date="2019-08" db="EMBL/GenBank/DDBJ databases">
        <title>The genome of the North American firefly Photinus pyralis.</title>
        <authorList>
            <consortium name="Photinus pyralis genome working group"/>
            <person name="Fallon T.R."/>
            <person name="Sander Lower S.E."/>
            <person name="Weng J.-K."/>
        </authorList>
    </citation>
    <scope>NUCLEOTIDE SEQUENCE</scope>
    <source>
        <strain evidence="2">TRF0915ILg1</strain>
        <tissue evidence="2">Whole body</tissue>
    </source>
</reference>
<accession>A0A8K0G6X0</accession>